<dbReference type="Gene3D" id="1.10.10.10">
    <property type="entry name" value="Winged helix-like DNA-binding domain superfamily/Winged helix DNA-binding domain"/>
    <property type="match status" value="1"/>
</dbReference>
<keyword evidence="5 6" id="KW-0804">Transcription</keyword>
<dbReference type="CDD" id="cd06171">
    <property type="entry name" value="Sigma70_r4"/>
    <property type="match status" value="1"/>
</dbReference>
<dbReference type="InterPro" id="IPR007627">
    <property type="entry name" value="RNA_pol_sigma70_r2"/>
</dbReference>
<dbReference type="InterPro" id="IPR013324">
    <property type="entry name" value="RNA_pol_sigma_r3/r4-like"/>
</dbReference>
<dbReference type="Pfam" id="PF08281">
    <property type="entry name" value="Sigma70_r4_2"/>
    <property type="match status" value="1"/>
</dbReference>
<feature type="domain" description="RNA polymerase sigma-70 region 2" evidence="7">
    <location>
        <begin position="29"/>
        <end position="92"/>
    </location>
</feature>
<dbReference type="InterPro" id="IPR014284">
    <property type="entry name" value="RNA_pol_sigma-70_dom"/>
</dbReference>
<dbReference type="InterPro" id="IPR036388">
    <property type="entry name" value="WH-like_DNA-bd_sf"/>
</dbReference>
<dbReference type="GO" id="GO:0003677">
    <property type="term" value="F:DNA binding"/>
    <property type="evidence" value="ECO:0007669"/>
    <property type="project" value="UniProtKB-KW"/>
</dbReference>
<dbReference type="AlphaFoldDB" id="A0A455SIT7"/>
<sequence>MTAFLQNDAYFFALEERIFVVNEQDSWTQWYEPLKRFTASKVQDPTAVDDILQDTFLKAYSHSASLRDPQKLRSWLYQITANTIADYYRKQQPLIEIEDITALEIEEPEHTSDLLQKAAADARNMLPLLPSLYREALELTDLRGMSQKELGEKLGISFSTARSRVQRARQMLKDLMRGCCLIVTDQYVDTPQARRAGILPSSSLLARRRSATTRSGRLSRSVRRDTLVGSRLPDGTL</sequence>
<evidence type="ECO:0000256" key="3">
    <source>
        <dbReference type="ARBA" id="ARBA00023082"/>
    </source>
</evidence>
<dbReference type="InterPro" id="IPR000838">
    <property type="entry name" value="RNA_pol_sigma70_ECF_CS"/>
</dbReference>
<dbReference type="InterPro" id="IPR013325">
    <property type="entry name" value="RNA_pol_sigma_r2"/>
</dbReference>
<reference evidence="9" key="1">
    <citation type="submission" date="2018-12" db="EMBL/GenBank/DDBJ databases">
        <title>Novel natural products biosynthetic potential of the class Ktedonobacteria.</title>
        <authorList>
            <person name="Zheng Y."/>
            <person name="Saitou A."/>
            <person name="Wang C.M."/>
            <person name="Toyoda A."/>
            <person name="Minakuchi Y."/>
            <person name="Sekiguchi Y."/>
            <person name="Ueda K."/>
            <person name="Takano H."/>
            <person name="Sakai Y."/>
            <person name="Yokota A."/>
            <person name="Yabe S."/>
        </authorList>
    </citation>
    <scope>NUCLEOTIDE SEQUENCE</scope>
    <source>
        <strain evidence="9">COM3</strain>
    </source>
</reference>
<dbReference type="NCBIfam" id="TIGR02937">
    <property type="entry name" value="sigma70-ECF"/>
    <property type="match status" value="1"/>
</dbReference>
<organism evidence="9">
    <name type="scientific">Thermosporothrix sp. COM3</name>
    <dbReference type="NCBI Taxonomy" id="2490863"/>
    <lineage>
        <taxon>Bacteria</taxon>
        <taxon>Bacillati</taxon>
        <taxon>Chloroflexota</taxon>
        <taxon>Ktedonobacteria</taxon>
        <taxon>Ktedonobacterales</taxon>
        <taxon>Thermosporotrichaceae</taxon>
        <taxon>Thermosporothrix</taxon>
    </lineage>
</organism>
<dbReference type="GO" id="GO:0006950">
    <property type="term" value="P:response to stress"/>
    <property type="evidence" value="ECO:0007669"/>
    <property type="project" value="UniProtKB-ARBA"/>
</dbReference>
<comment type="similarity">
    <text evidence="1 6">Belongs to the sigma-70 factor family. ECF subfamily.</text>
</comment>
<dbReference type="SUPFAM" id="SSF88659">
    <property type="entry name" value="Sigma3 and sigma4 domains of RNA polymerase sigma factors"/>
    <property type="match status" value="1"/>
</dbReference>
<proteinExistence type="inferred from homology"/>
<dbReference type="PANTHER" id="PTHR43133">
    <property type="entry name" value="RNA POLYMERASE ECF-TYPE SIGMA FACTO"/>
    <property type="match status" value="1"/>
</dbReference>
<dbReference type="GO" id="GO:0016987">
    <property type="term" value="F:sigma factor activity"/>
    <property type="evidence" value="ECO:0007669"/>
    <property type="project" value="UniProtKB-KW"/>
</dbReference>
<feature type="domain" description="RNA polymerase sigma factor 70 region 4 type 2" evidence="8">
    <location>
        <begin position="123"/>
        <end position="172"/>
    </location>
</feature>
<evidence type="ECO:0000313" key="9">
    <source>
        <dbReference type="EMBL" id="BBH87636.1"/>
    </source>
</evidence>
<evidence type="ECO:0000256" key="4">
    <source>
        <dbReference type="ARBA" id="ARBA00023125"/>
    </source>
</evidence>
<dbReference type="PANTHER" id="PTHR43133:SF62">
    <property type="entry name" value="RNA POLYMERASE SIGMA FACTOR SIGZ"/>
    <property type="match status" value="1"/>
</dbReference>
<evidence type="ECO:0000256" key="1">
    <source>
        <dbReference type="ARBA" id="ARBA00010641"/>
    </source>
</evidence>
<keyword evidence="4 6" id="KW-0238">DNA-binding</keyword>
<dbReference type="InterPro" id="IPR013249">
    <property type="entry name" value="RNA_pol_sigma70_r4_t2"/>
</dbReference>
<dbReference type="InterPro" id="IPR039425">
    <property type="entry name" value="RNA_pol_sigma-70-like"/>
</dbReference>
<gene>
    <name evidence="9" type="ORF">KTC_23870</name>
</gene>
<evidence type="ECO:0000259" key="7">
    <source>
        <dbReference type="Pfam" id="PF04542"/>
    </source>
</evidence>
<dbReference type="PROSITE" id="PS01063">
    <property type="entry name" value="SIGMA70_ECF"/>
    <property type="match status" value="1"/>
</dbReference>
<evidence type="ECO:0000256" key="6">
    <source>
        <dbReference type="RuleBase" id="RU000716"/>
    </source>
</evidence>
<name>A0A455SIT7_9CHLR</name>
<evidence type="ECO:0000256" key="5">
    <source>
        <dbReference type="ARBA" id="ARBA00023163"/>
    </source>
</evidence>
<dbReference type="SUPFAM" id="SSF88946">
    <property type="entry name" value="Sigma2 domain of RNA polymerase sigma factors"/>
    <property type="match status" value="1"/>
</dbReference>
<accession>A0A455SIT7</accession>
<keyword evidence="3 6" id="KW-0731">Sigma factor</keyword>
<dbReference type="Gene3D" id="1.10.1740.10">
    <property type="match status" value="1"/>
</dbReference>
<evidence type="ECO:0000259" key="8">
    <source>
        <dbReference type="Pfam" id="PF08281"/>
    </source>
</evidence>
<protein>
    <recommendedName>
        <fullName evidence="6">RNA polymerase sigma factor</fullName>
    </recommendedName>
</protein>
<evidence type="ECO:0000256" key="2">
    <source>
        <dbReference type="ARBA" id="ARBA00023015"/>
    </source>
</evidence>
<dbReference type="GO" id="GO:0006352">
    <property type="term" value="P:DNA-templated transcription initiation"/>
    <property type="evidence" value="ECO:0007669"/>
    <property type="project" value="InterPro"/>
</dbReference>
<dbReference type="Pfam" id="PF04542">
    <property type="entry name" value="Sigma70_r2"/>
    <property type="match status" value="1"/>
</dbReference>
<dbReference type="EMBL" id="AP019376">
    <property type="protein sequence ID" value="BBH87636.1"/>
    <property type="molecule type" value="Genomic_DNA"/>
</dbReference>
<keyword evidence="2 6" id="KW-0805">Transcription regulation</keyword>